<dbReference type="GO" id="GO:0001510">
    <property type="term" value="P:RNA methylation"/>
    <property type="evidence" value="ECO:0007669"/>
    <property type="project" value="InterPro"/>
</dbReference>
<dbReference type="InterPro" id="IPR029063">
    <property type="entry name" value="SAM-dependent_MTases_sf"/>
</dbReference>
<dbReference type="CDD" id="cd02440">
    <property type="entry name" value="AdoMet_MTases"/>
    <property type="match status" value="1"/>
</dbReference>
<evidence type="ECO:0000256" key="1">
    <source>
        <dbReference type="PROSITE-ProRule" id="PRU01023"/>
    </source>
</evidence>
<dbReference type="GO" id="GO:0008173">
    <property type="term" value="F:RNA methyltransferase activity"/>
    <property type="evidence" value="ECO:0007669"/>
    <property type="project" value="InterPro"/>
</dbReference>
<accession>A0A7K0K9H1</accession>
<feature type="active site" description="Nucleophile" evidence="1">
    <location>
        <position position="415"/>
    </location>
</feature>
<dbReference type="Pfam" id="PF01029">
    <property type="entry name" value="NusB"/>
    <property type="match status" value="1"/>
</dbReference>
<keyword evidence="1" id="KW-0949">S-adenosyl-L-methionine</keyword>
<keyword evidence="1 2" id="KW-0808">Transferase</keyword>
<feature type="binding site" evidence="1">
    <location>
        <position position="315"/>
    </location>
    <ligand>
        <name>S-adenosyl-L-methionine</name>
        <dbReference type="ChEBI" id="CHEBI:59789"/>
    </ligand>
</feature>
<dbReference type="InterPro" id="IPR035926">
    <property type="entry name" value="NusB-like_sf"/>
</dbReference>
<dbReference type="Gene3D" id="1.10.940.10">
    <property type="entry name" value="NusB-like"/>
    <property type="match status" value="1"/>
</dbReference>
<dbReference type="GO" id="GO:0003723">
    <property type="term" value="F:RNA binding"/>
    <property type="evidence" value="ECO:0007669"/>
    <property type="project" value="UniProtKB-UniRule"/>
</dbReference>
<dbReference type="PANTHER" id="PTHR22807">
    <property type="entry name" value="NOP2 YEAST -RELATED NOL1/NOP2/FMU SUN DOMAIN-CONTAINING"/>
    <property type="match status" value="1"/>
</dbReference>
<feature type="binding site" evidence="1">
    <location>
        <position position="340"/>
    </location>
    <ligand>
        <name>S-adenosyl-L-methionine</name>
        <dbReference type="ChEBI" id="CHEBI:59789"/>
    </ligand>
</feature>
<feature type="binding site" evidence="1">
    <location>
        <begin position="290"/>
        <end position="296"/>
    </location>
    <ligand>
        <name>S-adenosyl-L-methionine</name>
        <dbReference type="ChEBI" id="CHEBI:59789"/>
    </ligand>
</feature>
<name>A0A7K0K9H1_9ACTO</name>
<keyword evidence="3" id="KW-1185">Reference proteome</keyword>
<dbReference type="OrthoDB" id="9810297at2"/>
<gene>
    <name evidence="2" type="ORF">HD592_001217</name>
</gene>
<dbReference type="RefSeq" id="WP_154477643.1">
    <property type="nucleotide sequence ID" value="NZ_JACHMK010000001.1"/>
</dbReference>
<dbReference type="PANTHER" id="PTHR22807:SF53">
    <property type="entry name" value="RIBOSOMAL RNA SMALL SUBUNIT METHYLTRANSFERASE B-RELATED"/>
    <property type="match status" value="1"/>
</dbReference>
<keyword evidence="1 2" id="KW-0489">Methyltransferase</keyword>
<dbReference type="AlphaFoldDB" id="A0A7K0K9H1"/>
<feature type="binding site" evidence="1">
    <location>
        <position position="362"/>
    </location>
    <ligand>
        <name>S-adenosyl-L-methionine</name>
        <dbReference type="ChEBI" id="CHEBI:59789"/>
    </ligand>
</feature>
<dbReference type="InterPro" id="IPR049560">
    <property type="entry name" value="MeTrfase_RsmB-F_NOP2_cat"/>
</dbReference>
<dbReference type="InterPro" id="IPR006027">
    <property type="entry name" value="NusB_RsmB_TIM44"/>
</dbReference>
<dbReference type="EMBL" id="JACHMK010000001">
    <property type="protein sequence ID" value="MBB6334652.1"/>
    <property type="molecule type" value="Genomic_DNA"/>
</dbReference>
<comment type="caution">
    <text evidence="2">The sequence shown here is derived from an EMBL/GenBank/DDBJ whole genome shotgun (WGS) entry which is preliminary data.</text>
</comment>
<protein>
    <submittedName>
        <fullName evidence="2">16S rRNA (Cytosine967-C5)-methyltransferase</fullName>
        <ecNumber evidence="2">2.1.1.176</ecNumber>
    </submittedName>
</protein>
<comment type="similarity">
    <text evidence="1">Belongs to the class I-like SAM-binding methyltransferase superfamily. RsmB/NOP family.</text>
</comment>
<dbReference type="PROSITE" id="PS51686">
    <property type="entry name" value="SAM_MT_RSMB_NOP"/>
    <property type="match status" value="1"/>
</dbReference>
<dbReference type="Gene3D" id="3.40.50.150">
    <property type="entry name" value="Vaccinia Virus protein VP39"/>
    <property type="match status" value="1"/>
</dbReference>
<dbReference type="InterPro" id="IPR001678">
    <property type="entry name" value="MeTrfase_RsmB-F_NOP2_dom"/>
</dbReference>
<sequence>MATHRYKDGYRALSKVDGARRIAFDVLMQVYSEDAYANLALAKALRRARADERLDSRDAGLASELVNGTLRAQGRLDWALSRHLSRPMADLDLEVRVLLRMGAHQILDMRVPDHAAVSTTVDIARHVLTDGPTRMVNAVLRSLTRMAPGELDEALEGIADPIERAAITHSHPAWMVREFTRALDAHGYPGEELEPLLAGDNEPPLVTLVARPGLIGAQELADEAADVLGTRVAPGSFSEYAVHIEHGDPAALTAIRTGLAGVQDEGSQLAAILLAGAGLTGPDASWLDLCAGPGGKASLLAALAGPRGAALTANEVHPHRARLVERACRAFDNVDVVSADGRTFGGPKTPWPLASFDRIMVDAPCTGMGSMRRRPESRWRRKPEDLQDLLPLQAALAARGAELLRPGGVLAYVTCSPQVDETLGQVERLLDRGDLELLDAVALAESLVPESLGVPEGAGTVGASKGRVLQLWEHRMGTDLMFISLFRRR</sequence>
<dbReference type="InterPro" id="IPR023267">
    <property type="entry name" value="RCMT"/>
</dbReference>
<dbReference type="GO" id="GO:0006355">
    <property type="term" value="P:regulation of DNA-templated transcription"/>
    <property type="evidence" value="ECO:0007669"/>
    <property type="project" value="InterPro"/>
</dbReference>
<dbReference type="Proteomes" id="UP000617426">
    <property type="component" value="Unassembled WGS sequence"/>
</dbReference>
<dbReference type="Pfam" id="PF01189">
    <property type="entry name" value="Methyltr_RsmB-F"/>
    <property type="match status" value="1"/>
</dbReference>
<dbReference type="SUPFAM" id="SSF48013">
    <property type="entry name" value="NusB-like"/>
    <property type="match status" value="1"/>
</dbReference>
<keyword evidence="1" id="KW-0694">RNA-binding</keyword>
<organism evidence="2 3">
    <name type="scientific">Schaalia hyovaginalis</name>
    <dbReference type="NCBI Taxonomy" id="29316"/>
    <lineage>
        <taxon>Bacteria</taxon>
        <taxon>Bacillati</taxon>
        <taxon>Actinomycetota</taxon>
        <taxon>Actinomycetes</taxon>
        <taxon>Actinomycetales</taxon>
        <taxon>Actinomycetaceae</taxon>
        <taxon>Schaalia</taxon>
    </lineage>
</organism>
<evidence type="ECO:0000313" key="3">
    <source>
        <dbReference type="Proteomes" id="UP000617426"/>
    </source>
</evidence>
<dbReference type="EC" id="2.1.1.176" evidence="2"/>
<reference evidence="2" key="1">
    <citation type="submission" date="2020-08" db="EMBL/GenBank/DDBJ databases">
        <title>Sequencing the genomes of 1000 actinobacteria strains.</title>
        <authorList>
            <person name="Klenk H.-P."/>
        </authorList>
    </citation>
    <scope>NUCLEOTIDE SEQUENCE</scope>
    <source>
        <strain evidence="2">DSM 10695</strain>
    </source>
</reference>
<dbReference type="PRINTS" id="PR02008">
    <property type="entry name" value="RCMTFAMILY"/>
</dbReference>
<proteinExistence type="inferred from homology"/>
<dbReference type="SUPFAM" id="SSF53335">
    <property type="entry name" value="S-adenosyl-L-methionine-dependent methyltransferases"/>
    <property type="match status" value="1"/>
</dbReference>
<evidence type="ECO:0000313" key="2">
    <source>
        <dbReference type="EMBL" id="MBB6334652.1"/>
    </source>
</evidence>